<organism evidence="1 2">
    <name type="scientific">Trichinella pseudospiralis</name>
    <name type="common">Parasitic roundworm</name>
    <dbReference type="NCBI Taxonomy" id="6337"/>
    <lineage>
        <taxon>Eukaryota</taxon>
        <taxon>Metazoa</taxon>
        <taxon>Ecdysozoa</taxon>
        <taxon>Nematoda</taxon>
        <taxon>Enoplea</taxon>
        <taxon>Dorylaimia</taxon>
        <taxon>Trichinellida</taxon>
        <taxon>Trichinellidae</taxon>
        <taxon>Trichinella</taxon>
    </lineage>
</organism>
<evidence type="ECO:0000313" key="2">
    <source>
        <dbReference type="Proteomes" id="UP000054995"/>
    </source>
</evidence>
<reference evidence="1 2" key="1">
    <citation type="submission" date="2015-01" db="EMBL/GenBank/DDBJ databases">
        <title>Evolution of Trichinella species and genotypes.</title>
        <authorList>
            <person name="Korhonen P.K."/>
            <person name="Edoardo P."/>
            <person name="Giuseppe L.R."/>
            <person name="Gasser R.B."/>
        </authorList>
    </citation>
    <scope>NUCLEOTIDE SEQUENCE [LARGE SCALE GENOMIC DNA]</scope>
    <source>
        <strain evidence="1">ISS470</strain>
    </source>
</reference>
<sequence length="86" mass="10050">MSAIVEIFTKRIVCEIYALLIFSSILRVDDVKSQRHNRMLFVATVAFFDAFQRKLPFCSFHPENVRCVVTAKAYLLIEVQIIFFKC</sequence>
<protein>
    <submittedName>
        <fullName evidence="1">Uncharacterized protein</fullName>
    </submittedName>
</protein>
<dbReference type="EMBL" id="JYDT01000014">
    <property type="protein sequence ID" value="KRY91405.1"/>
    <property type="molecule type" value="Genomic_DNA"/>
</dbReference>
<dbReference type="Proteomes" id="UP000054995">
    <property type="component" value="Unassembled WGS sequence"/>
</dbReference>
<evidence type="ECO:0000313" key="1">
    <source>
        <dbReference type="EMBL" id="KRY91405.1"/>
    </source>
</evidence>
<comment type="caution">
    <text evidence="1">The sequence shown here is derived from an EMBL/GenBank/DDBJ whole genome shotgun (WGS) entry which is preliminary data.</text>
</comment>
<proteinExistence type="predicted"/>
<keyword evidence="2" id="KW-1185">Reference proteome</keyword>
<name>A0A0V1FZJ2_TRIPS</name>
<gene>
    <name evidence="1" type="ORF">T4D_4687</name>
</gene>
<dbReference type="AlphaFoldDB" id="A0A0V1FZJ2"/>
<accession>A0A0V1FZJ2</accession>